<dbReference type="AlphaFoldDB" id="A0A1N6NQZ0"/>
<dbReference type="GO" id="GO:0046872">
    <property type="term" value="F:metal ion binding"/>
    <property type="evidence" value="ECO:0007669"/>
    <property type="project" value="UniProtKB-KW"/>
</dbReference>
<sequence length="577" mass="58691">MTLADDVTRAPARAADPGLTGVPVSPGRGAGPVARMPGSVAEPDPAPLSAAASGADVDLAVTQVLAAVTTVQEDLTARAARAEGTAAEVLGVTAAMAADPALARDAVGRVREQRATPARAVWDAAGVVVGRLEALGGLLAERARDVRDVRDRIVATLLGLPVPGVPDPGHPFVLVADDLAPADTAQLDPERVLAVVTRGGGPTSHTAILARALGIPAVVAVEGALALHDGETVLVDGGLGTVERDPSEHDVAAVVAARGTRRVRRRLDGPGRTADGRRVELLANVADGADARAAAEAGAEGVGLFRTEVCFLGRTVEPTVDEQVAAYREVLAAFPGRKVVVRTLDAGADKPLPFVTPDAEPNPALGVRGLRTARRHPDVLDRQLTAVARAAEAEAADVWVMAPMIATPDEAESFVALCADHGLATAGVMIEVPAAALGARWVLARAAFASIGTNDLTQYTMAADREVSDLARLSTAWQPTVLALVGATGSGAALNGRPLGVCGEAAADPVLAPVLVGLGVTSLSMTPRALPDVAAVLAATTSGECEELAFLALQQPTPDAARAAVRARLPVLDELGL</sequence>
<evidence type="ECO:0000313" key="25">
    <source>
        <dbReference type="EMBL" id="SIP94386.1"/>
    </source>
</evidence>
<reference evidence="26" key="1">
    <citation type="submission" date="2017-01" db="EMBL/GenBank/DDBJ databases">
        <authorList>
            <person name="Varghese N."/>
            <person name="Submissions S."/>
        </authorList>
    </citation>
    <scope>NUCLEOTIDE SEQUENCE [LARGE SCALE GENOMIC DNA]</scope>
    <source>
        <strain evidence="26">3bp</strain>
    </source>
</reference>
<feature type="binding site" evidence="19">
    <location>
        <position position="342"/>
    </location>
    <ligand>
        <name>phosphoenolpyruvate</name>
        <dbReference type="ChEBI" id="CHEBI:58702"/>
    </ligand>
</feature>
<keyword evidence="25" id="KW-0670">Pyruvate</keyword>
<feature type="binding site" evidence="20">
    <location>
        <position position="455"/>
    </location>
    <ligand>
        <name>Mg(2+)</name>
        <dbReference type="ChEBI" id="CHEBI:18420"/>
    </ligand>
</feature>
<evidence type="ECO:0000256" key="3">
    <source>
        <dbReference type="ARBA" id="ARBA00002728"/>
    </source>
</evidence>
<evidence type="ECO:0000256" key="1">
    <source>
        <dbReference type="ARBA" id="ARBA00000683"/>
    </source>
</evidence>
<comment type="similarity">
    <text evidence="5 17">Belongs to the PEP-utilizing enzyme family.</text>
</comment>
<dbReference type="InterPro" id="IPR015813">
    <property type="entry name" value="Pyrv/PenolPyrv_kinase-like_dom"/>
</dbReference>
<evidence type="ECO:0000256" key="2">
    <source>
        <dbReference type="ARBA" id="ARBA00001946"/>
    </source>
</evidence>
<dbReference type="GO" id="GO:0005737">
    <property type="term" value="C:cytoplasm"/>
    <property type="evidence" value="ECO:0007669"/>
    <property type="project" value="UniProtKB-SubCell"/>
</dbReference>
<evidence type="ECO:0000256" key="11">
    <source>
        <dbReference type="ARBA" id="ARBA00022679"/>
    </source>
</evidence>
<evidence type="ECO:0000259" key="24">
    <source>
        <dbReference type="Pfam" id="PF05524"/>
    </source>
</evidence>
<comment type="cofactor">
    <cofactor evidence="2 17 20">
        <name>Mg(2+)</name>
        <dbReference type="ChEBI" id="CHEBI:18420"/>
    </cofactor>
</comment>
<evidence type="ECO:0000259" key="23">
    <source>
        <dbReference type="Pfam" id="PF02896"/>
    </source>
</evidence>
<dbReference type="InterPro" id="IPR000121">
    <property type="entry name" value="PEP_util_C"/>
</dbReference>
<name>A0A1N6NQZ0_9MICO</name>
<evidence type="ECO:0000256" key="19">
    <source>
        <dbReference type="PIRSR" id="PIRSR000732-2"/>
    </source>
</evidence>
<dbReference type="InterPro" id="IPR024692">
    <property type="entry name" value="PTS_EI"/>
</dbReference>
<keyword evidence="10 17" id="KW-0762">Sugar transport</keyword>
<organism evidence="25 26">
    <name type="scientific">Cellulosimicrobium aquatile</name>
    <dbReference type="NCBI Taxonomy" id="1612203"/>
    <lineage>
        <taxon>Bacteria</taxon>
        <taxon>Bacillati</taxon>
        <taxon>Actinomycetota</taxon>
        <taxon>Actinomycetes</taxon>
        <taxon>Micrococcales</taxon>
        <taxon>Promicromonosporaceae</taxon>
        <taxon>Cellulosimicrobium</taxon>
    </lineage>
</organism>
<feature type="active site" description="Proton donor" evidence="18">
    <location>
        <position position="502"/>
    </location>
</feature>
<dbReference type="InterPro" id="IPR036637">
    <property type="entry name" value="Phosphohistidine_dom_sf"/>
</dbReference>
<dbReference type="RefSeq" id="WP_083711303.1">
    <property type="nucleotide sequence ID" value="NZ_FTMI01000001.1"/>
</dbReference>
<protein>
    <recommendedName>
        <fullName evidence="7 17">Phosphoenolpyruvate-protein phosphotransferase</fullName>
        <ecNumber evidence="6 17">2.7.3.9</ecNumber>
    </recommendedName>
    <alternativeName>
        <fullName evidence="16 17">Phosphotransferase system, enzyme I</fullName>
    </alternativeName>
</protein>
<evidence type="ECO:0000256" key="13">
    <source>
        <dbReference type="ARBA" id="ARBA00022723"/>
    </source>
</evidence>
<dbReference type="SUPFAM" id="SSF51621">
    <property type="entry name" value="Phosphoenolpyruvate/pyruvate domain"/>
    <property type="match status" value="1"/>
</dbReference>
<dbReference type="PIRSF" id="PIRSF000732">
    <property type="entry name" value="PTS_enzyme_I"/>
    <property type="match status" value="1"/>
</dbReference>
<dbReference type="Pfam" id="PF02896">
    <property type="entry name" value="PEP-utilizers_C"/>
    <property type="match status" value="1"/>
</dbReference>
<evidence type="ECO:0000256" key="17">
    <source>
        <dbReference type="PIRNR" id="PIRNR000732"/>
    </source>
</evidence>
<evidence type="ECO:0000256" key="14">
    <source>
        <dbReference type="ARBA" id="ARBA00022777"/>
    </source>
</evidence>
<feature type="active site" description="Tele-phosphohistidine intermediate" evidence="18">
    <location>
        <position position="205"/>
    </location>
</feature>
<evidence type="ECO:0000256" key="21">
    <source>
        <dbReference type="SAM" id="MobiDB-lite"/>
    </source>
</evidence>
<dbReference type="InterPro" id="IPR050499">
    <property type="entry name" value="PEP-utilizing_PTS_enzyme"/>
</dbReference>
<dbReference type="GO" id="GO:0009401">
    <property type="term" value="P:phosphoenolpyruvate-dependent sugar phosphotransferase system"/>
    <property type="evidence" value="ECO:0007669"/>
    <property type="project" value="UniProtKB-KW"/>
</dbReference>
<evidence type="ECO:0000256" key="18">
    <source>
        <dbReference type="PIRSR" id="PIRSR000732-1"/>
    </source>
</evidence>
<evidence type="ECO:0000256" key="7">
    <source>
        <dbReference type="ARBA" id="ARBA00016544"/>
    </source>
</evidence>
<keyword evidence="11 17" id="KW-0808">Transferase</keyword>
<feature type="domain" description="Phosphotransferase system enzyme I N-terminal" evidence="24">
    <location>
        <begin position="20"/>
        <end position="142"/>
    </location>
</feature>
<evidence type="ECO:0000256" key="9">
    <source>
        <dbReference type="ARBA" id="ARBA00022490"/>
    </source>
</evidence>
<dbReference type="InterPro" id="IPR040442">
    <property type="entry name" value="Pyrv_kinase-like_dom_sf"/>
</dbReference>
<evidence type="ECO:0000256" key="4">
    <source>
        <dbReference type="ARBA" id="ARBA00004496"/>
    </source>
</evidence>
<evidence type="ECO:0000256" key="10">
    <source>
        <dbReference type="ARBA" id="ARBA00022597"/>
    </source>
</evidence>
<dbReference type="GO" id="GO:0008965">
    <property type="term" value="F:phosphoenolpyruvate-protein phosphotransferase activity"/>
    <property type="evidence" value="ECO:0007669"/>
    <property type="project" value="UniProtKB-EC"/>
</dbReference>
<keyword evidence="26" id="KW-1185">Reference proteome</keyword>
<feature type="region of interest" description="Disordered" evidence="21">
    <location>
        <begin position="1"/>
        <end position="47"/>
    </location>
</feature>
<dbReference type="PROSITE" id="PS00370">
    <property type="entry name" value="PEP_ENZYMES_PHOS_SITE"/>
    <property type="match status" value="1"/>
</dbReference>
<feature type="binding site" evidence="19">
    <location>
        <begin position="454"/>
        <end position="455"/>
    </location>
    <ligand>
        <name>phosphoenolpyruvate</name>
        <dbReference type="ChEBI" id="CHEBI:58702"/>
    </ligand>
</feature>
<comment type="subcellular location">
    <subcellularLocation>
        <location evidence="4 17">Cytoplasm</location>
    </subcellularLocation>
</comment>
<evidence type="ECO:0000256" key="8">
    <source>
        <dbReference type="ARBA" id="ARBA00022448"/>
    </source>
</evidence>
<evidence type="ECO:0000256" key="15">
    <source>
        <dbReference type="ARBA" id="ARBA00022842"/>
    </source>
</evidence>
<dbReference type="PANTHER" id="PTHR46244">
    <property type="entry name" value="PHOSPHOENOLPYRUVATE-PROTEIN PHOSPHOTRANSFERASE"/>
    <property type="match status" value="1"/>
</dbReference>
<keyword evidence="12 17" id="KW-0598">Phosphotransferase system</keyword>
<comment type="function">
    <text evidence="3 17">General (non sugar-specific) component of the phosphoenolpyruvate-dependent sugar phosphotransferase system (sugar PTS). This major carbohydrate active-transport system catalyzes the phosphorylation of incoming sugar substrates concomitantly with their translocation across the cell membrane. Enzyme I transfers the phosphoryl group from phosphoenolpyruvate (PEP) to the phosphoryl carrier protein (HPr).</text>
</comment>
<keyword evidence="13 17" id="KW-0479">Metal-binding</keyword>
<dbReference type="Proteomes" id="UP000186235">
    <property type="component" value="Unassembled WGS sequence"/>
</dbReference>
<evidence type="ECO:0000313" key="26">
    <source>
        <dbReference type="Proteomes" id="UP000186235"/>
    </source>
</evidence>
<dbReference type="NCBIfam" id="TIGR01417">
    <property type="entry name" value="PTS_I_fam"/>
    <property type="match status" value="1"/>
</dbReference>
<evidence type="ECO:0000256" key="20">
    <source>
        <dbReference type="PIRSR" id="PIRSR000732-3"/>
    </source>
</evidence>
<proteinExistence type="inferred from homology"/>
<accession>A0A1N6NQZ0</accession>
<dbReference type="InterPro" id="IPR008279">
    <property type="entry name" value="PEP-util_enz_mobile_dom"/>
</dbReference>
<dbReference type="SUPFAM" id="SSF52009">
    <property type="entry name" value="Phosphohistidine domain"/>
    <property type="match status" value="1"/>
</dbReference>
<evidence type="ECO:0000259" key="22">
    <source>
        <dbReference type="Pfam" id="PF00391"/>
    </source>
</evidence>
<feature type="domain" description="PEP-utilising enzyme mobile" evidence="22">
    <location>
        <begin position="172"/>
        <end position="238"/>
    </location>
</feature>
<dbReference type="InterPro" id="IPR036618">
    <property type="entry name" value="PtsI_HPr-bd_sf"/>
</dbReference>
<gene>
    <name evidence="25" type="ORF">SAMN05518682_0659</name>
</gene>
<evidence type="ECO:0000256" key="6">
    <source>
        <dbReference type="ARBA" id="ARBA00012232"/>
    </source>
</evidence>
<dbReference type="InterPro" id="IPR008731">
    <property type="entry name" value="PTS_EIN"/>
</dbReference>
<feature type="domain" description="PEP-utilising enzyme C-terminal" evidence="23">
    <location>
        <begin position="267"/>
        <end position="539"/>
    </location>
</feature>
<dbReference type="SUPFAM" id="SSF47831">
    <property type="entry name" value="Enzyme I of the PEP:sugar phosphotransferase system HPr-binding (sub)domain"/>
    <property type="match status" value="1"/>
</dbReference>
<keyword evidence="15 17" id="KW-0460">Magnesium</keyword>
<feature type="binding site" evidence="19">
    <location>
        <position position="306"/>
    </location>
    <ligand>
        <name>phosphoenolpyruvate</name>
        <dbReference type="ChEBI" id="CHEBI:58702"/>
    </ligand>
</feature>
<dbReference type="Pfam" id="PF00391">
    <property type="entry name" value="PEP-utilizers"/>
    <property type="match status" value="1"/>
</dbReference>
<dbReference type="EMBL" id="FTMI01000001">
    <property type="protein sequence ID" value="SIP94386.1"/>
    <property type="molecule type" value="Genomic_DNA"/>
</dbReference>
<dbReference type="Gene3D" id="3.50.30.10">
    <property type="entry name" value="Phosphohistidine domain"/>
    <property type="match status" value="1"/>
</dbReference>
<evidence type="ECO:0000256" key="16">
    <source>
        <dbReference type="ARBA" id="ARBA00033235"/>
    </source>
</evidence>
<evidence type="ECO:0000256" key="12">
    <source>
        <dbReference type="ARBA" id="ARBA00022683"/>
    </source>
</evidence>
<dbReference type="InterPro" id="IPR006318">
    <property type="entry name" value="PTS_EI-like"/>
</dbReference>
<keyword evidence="14 17" id="KW-0418">Kinase</keyword>
<dbReference type="InterPro" id="IPR018274">
    <property type="entry name" value="PEP_util_AS"/>
</dbReference>
<dbReference type="Gene3D" id="1.10.274.10">
    <property type="entry name" value="PtsI, HPr-binding domain"/>
    <property type="match status" value="1"/>
</dbReference>
<evidence type="ECO:0000256" key="5">
    <source>
        <dbReference type="ARBA" id="ARBA00007837"/>
    </source>
</evidence>
<dbReference type="Pfam" id="PF05524">
    <property type="entry name" value="PEP-utilisers_N"/>
    <property type="match status" value="1"/>
</dbReference>
<dbReference type="EC" id="2.7.3.9" evidence="6 17"/>
<keyword evidence="9 17" id="KW-0963">Cytoplasm</keyword>
<dbReference type="GO" id="GO:0016301">
    <property type="term" value="F:kinase activity"/>
    <property type="evidence" value="ECO:0007669"/>
    <property type="project" value="UniProtKB-KW"/>
</dbReference>
<keyword evidence="8 17" id="KW-0813">Transport</keyword>
<feature type="binding site" evidence="19">
    <location>
        <position position="465"/>
    </location>
    <ligand>
        <name>phosphoenolpyruvate</name>
        <dbReference type="ChEBI" id="CHEBI:58702"/>
    </ligand>
</feature>
<comment type="catalytic activity">
    <reaction evidence="1 17">
        <text>L-histidyl-[protein] + phosphoenolpyruvate = N(pros)-phospho-L-histidyl-[protein] + pyruvate</text>
        <dbReference type="Rhea" id="RHEA:23880"/>
        <dbReference type="Rhea" id="RHEA-COMP:9745"/>
        <dbReference type="Rhea" id="RHEA-COMP:9746"/>
        <dbReference type="ChEBI" id="CHEBI:15361"/>
        <dbReference type="ChEBI" id="CHEBI:29979"/>
        <dbReference type="ChEBI" id="CHEBI:58702"/>
        <dbReference type="ChEBI" id="CHEBI:64837"/>
        <dbReference type="EC" id="2.7.3.9"/>
    </reaction>
</comment>
<feature type="binding site" evidence="20">
    <location>
        <position position="431"/>
    </location>
    <ligand>
        <name>Mg(2+)</name>
        <dbReference type="ChEBI" id="CHEBI:18420"/>
    </ligand>
</feature>
<dbReference type="Gene3D" id="3.20.20.60">
    <property type="entry name" value="Phosphoenolpyruvate-binding domains"/>
    <property type="match status" value="1"/>
</dbReference>
<dbReference type="PRINTS" id="PR01736">
    <property type="entry name" value="PHPHTRNFRASE"/>
</dbReference>
<dbReference type="PANTHER" id="PTHR46244:SF3">
    <property type="entry name" value="PHOSPHOENOLPYRUVATE-PROTEIN PHOSPHOTRANSFERASE"/>
    <property type="match status" value="1"/>
</dbReference>